<evidence type="ECO:0008006" key="4">
    <source>
        <dbReference type="Google" id="ProtNLM"/>
    </source>
</evidence>
<evidence type="ECO:0000313" key="2">
    <source>
        <dbReference type="EMBL" id="WNH47801.1"/>
    </source>
</evidence>
<dbReference type="EMBL" id="CP115543">
    <property type="protein sequence ID" value="WNH47801.1"/>
    <property type="molecule type" value="Genomic_DNA"/>
</dbReference>
<proteinExistence type="predicted"/>
<protein>
    <recommendedName>
        <fullName evidence="4">Transmembrane protein</fullName>
    </recommendedName>
</protein>
<dbReference type="Proteomes" id="UP001305421">
    <property type="component" value="Chromosome"/>
</dbReference>
<evidence type="ECO:0000313" key="3">
    <source>
        <dbReference type="Proteomes" id="UP001305421"/>
    </source>
</evidence>
<feature type="transmembrane region" description="Helical" evidence="1">
    <location>
        <begin position="166"/>
        <end position="186"/>
    </location>
</feature>
<keyword evidence="1" id="KW-0472">Membrane</keyword>
<keyword evidence="3" id="KW-1185">Reference proteome</keyword>
<dbReference type="RefSeq" id="WP_311182507.1">
    <property type="nucleotide sequence ID" value="NZ_CP115543.1"/>
</dbReference>
<organism evidence="2 3">
    <name type="scientific">Stenotrophomonas aracearum</name>
    <dbReference type="NCBI Taxonomy" id="3003272"/>
    <lineage>
        <taxon>Bacteria</taxon>
        <taxon>Pseudomonadati</taxon>
        <taxon>Pseudomonadota</taxon>
        <taxon>Gammaproteobacteria</taxon>
        <taxon>Lysobacterales</taxon>
        <taxon>Lysobacteraceae</taxon>
        <taxon>Stenotrophomonas</taxon>
    </lineage>
</organism>
<feature type="transmembrane region" description="Helical" evidence="1">
    <location>
        <begin position="60"/>
        <end position="82"/>
    </location>
</feature>
<keyword evidence="1" id="KW-0812">Transmembrane</keyword>
<keyword evidence="1" id="KW-1133">Transmembrane helix</keyword>
<sequence>MDNKDRDSIIGDVPATGQLDGTVAVAGEVTPTDWSVMPVVKGSEDSVVMELWRLLKQEPALIVSAGYVLLSLLGLWSSYFFYLRFNLSILDYLQISDFLVAGLRDPMYAGILAGGIFLAVVLGWPDTLRRRNPARVEALRARHWGWRILFSKSPLTSWDTSGMRPLTGLTIAVVFFMAIGAAQYSMKKAEDIRDNGAGASVTVHLNGDAAPLKEQARLLGSSSAFVFLWWPEQRRAEALPISAIKRLQSVVLPPKAVAVPLVSASRTKTAAE</sequence>
<gene>
    <name evidence="2" type="ORF">PDM28_14090</name>
</gene>
<accession>A0ABY9YAB0</accession>
<reference evidence="2 3" key="1">
    <citation type="submission" date="2022-12" db="EMBL/GenBank/DDBJ databases">
        <title>Two new species, Stenotrophomonas aracearum and Stenotrophomonas oahuensis, isolated from Anthurium (Araceae family) in Hawaii.</title>
        <authorList>
            <person name="Chunag S.C."/>
            <person name="Dobhal S."/>
            <person name="Alvarez A."/>
            <person name="Arif M."/>
        </authorList>
    </citation>
    <scope>NUCLEOTIDE SEQUENCE [LARGE SCALE GENOMIC DNA]</scope>
    <source>
        <strain evidence="2 3">A5588</strain>
    </source>
</reference>
<feature type="transmembrane region" description="Helical" evidence="1">
    <location>
        <begin position="107"/>
        <end position="125"/>
    </location>
</feature>
<evidence type="ECO:0000256" key="1">
    <source>
        <dbReference type="SAM" id="Phobius"/>
    </source>
</evidence>
<name>A0ABY9YAB0_9GAMM</name>